<feature type="transmembrane region" description="Helical" evidence="8">
    <location>
        <begin position="132"/>
        <end position="157"/>
    </location>
</feature>
<dbReference type="InterPro" id="IPR051800">
    <property type="entry name" value="PqiA-PqiB_transport"/>
</dbReference>
<gene>
    <name evidence="9" type="ORF">HNQ81_002378</name>
</gene>
<evidence type="ECO:0000256" key="2">
    <source>
        <dbReference type="ARBA" id="ARBA00007555"/>
    </source>
</evidence>
<protein>
    <submittedName>
        <fullName evidence="9">Paraquat-inducible protein A</fullName>
    </submittedName>
</protein>
<evidence type="ECO:0000256" key="3">
    <source>
        <dbReference type="ARBA" id="ARBA00022475"/>
    </source>
</evidence>
<keyword evidence="7 8" id="KW-0472">Membrane</keyword>
<evidence type="ECO:0000256" key="1">
    <source>
        <dbReference type="ARBA" id="ARBA00004429"/>
    </source>
</evidence>
<dbReference type="NCBIfam" id="TIGR00155">
    <property type="entry name" value="pqiA_fam"/>
    <property type="match status" value="1"/>
</dbReference>
<keyword evidence="6 8" id="KW-1133">Transmembrane helix</keyword>
<dbReference type="InterPro" id="IPR007498">
    <property type="entry name" value="PqiA-like"/>
</dbReference>
<feature type="transmembrane region" description="Helical" evidence="8">
    <location>
        <begin position="263"/>
        <end position="285"/>
    </location>
</feature>
<sequence length="436" mass="48254">MPTHTVACPDCDLLLAYSASLARHTLRCPRCGCMVHRRADTSVDTALAFSITGLLLYIPAMVFPLMTLETLGMSESGSVIDTLICFYDNRYYFVAFIVLISAVVFPLLLLSLIFTVTMFARMGRYPSFLTRLLRLYVFLEEWAMIEIFLLGIMITIMKMRHSAEIHFDPGFYCFLALVLTTMAIATVLDRERLWALLSPPGAAVSVPSPPANAGSSGRTALASGLVLCHVCRQLERRRPPAAEPGRCRRCGATIHDRKPDSIAYTWALVLTSALLLIPANILPIMEVEFLGVPENSTILDGIMYFFKDGSYLIGLIILTASVFVPVFKIIGLIILLLTAQTNNTGYLRSKTVLYRFITFIGRWSMLDIFVIALLVVLVDFGFLTSIHAAPAATYFCIVVTSTMLAAKTFDARLIWDNHRQAACEAIPPLPVAKEAS</sequence>
<accession>A0A840US76</accession>
<dbReference type="RefSeq" id="WP_183351477.1">
    <property type="nucleotide sequence ID" value="NZ_JACHEO010000013.1"/>
</dbReference>
<dbReference type="GO" id="GO:0005886">
    <property type="term" value="C:plasma membrane"/>
    <property type="evidence" value="ECO:0007669"/>
    <property type="project" value="UniProtKB-SubCell"/>
</dbReference>
<reference evidence="9 10" key="1">
    <citation type="submission" date="2020-08" db="EMBL/GenBank/DDBJ databases">
        <title>Genomic Encyclopedia of Type Strains, Phase IV (KMG-IV): sequencing the most valuable type-strain genomes for metagenomic binning, comparative biology and taxonomic classification.</title>
        <authorList>
            <person name="Goeker M."/>
        </authorList>
    </citation>
    <scope>NUCLEOTIDE SEQUENCE [LARGE SCALE GENOMIC DNA]</scope>
    <source>
        <strain evidence="9 10">DSM 28570</strain>
    </source>
</reference>
<feature type="transmembrane region" description="Helical" evidence="8">
    <location>
        <begin position="388"/>
        <end position="406"/>
    </location>
</feature>
<comment type="subcellular location">
    <subcellularLocation>
        <location evidence="1">Cell inner membrane</location>
        <topology evidence="1">Multi-pass membrane protein</topology>
    </subcellularLocation>
</comment>
<keyword evidence="3" id="KW-1003">Cell membrane</keyword>
<dbReference type="PANTHER" id="PTHR30462:SF3">
    <property type="entry name" value="INTERMEMBRANE TRANSPORT PROTEIN PQIA"/>
    <property type="match status" value="1"/>
</dbReference>
<dbReference type="Pfam" id="PF04403">
    <property type="entry name" value="PqiA"/>
    <property type="match status" value="2"/>
</dbReference>
<feature type="transmembrane region" description="Helical" evidence="8">
    <location>
        <begin position="169"/>
        <end position="188"/>
    </location>
</feature>
<dbReference type="EMBL" id="JACHEO010000013">
    <property type="protein sequence ID" value="MBB5348642.1"/>
    <property type="molecule type" value="Genomic_DNA"/>
</dbReference>
<feature type="transmembrane region" description="Helical" evidence="8">
    <location>
        <begin position="46"/>
        <end position="66"/>
    </location>
</feature>
<dbReference type="InterPro" id="IPR005219">
    <property type="entry name" value="PqiA-like_proteobact"/>
</dbReference>
<comment type="similarity">
    <text evidence="2">Belongs to the PqiA family.</text>
</comment>
<proteinExistence type="inferred from homology"/>
<dbReference type="PANTHER" id="PTHR30462">
    <property type="entry name" value="INTERMEMBRANE TRANSPORT PROTEIN PQIB-RELATED"/>
    <property type="match status" value="1"/>
</dbReference>
<comment type="caution">
    <text evidence="9">The sequence shown here is derived from an EMBL/GenBank/DDBJ whole genome shotgun (WGS) entry which is preliminary data.</text>
</comment>
<evidence type="ECO:0000256" key="5">
    <source>
        <dbReference type="ARBA" id="ARBA00022692"/>
    </source>
</evidence>
<feature type="transmembrane region" description="Helical" evidence="8">
    <location>
        <begin position="311"/>
        <end position="338"/>
    </location>
</feature>
<evidence type="ECO:0000256" key="8">
    <source>
        <dbReference type="SAM" id="Phobius"/>
    </source>
</evidence>
<feature type="transmembrane region" description="Helical" evidence="8">
    <location>
        <begin position="359"/>
        <end position="382"/>
    </location>
</feature>
<evidence type="ECO:0000313" key="10">
    <source>
        <dbReference type="Proteomes" id="UP000539642"/>
    </source>
</evidence>
<dbReference type="Proteomes" id="UP000539642">
    <property type="component" value="Unassembled WGS sequence"/>
</dbReference>
<evidence type="ECO:0000256" key="6">
    <source>
        <dbReference type="ARBA" id="ARBA00022989"/>
    </source>
</evidence>
<evidence type="ECO:0000313" key="9">
    <source>
        <dbReference type="EMBL" id="MBB5348642.1"/>
    </source>
</evidence>
<name>A0A840US76_9BACT</name>
<evidence type="ECO:0000256" key="4">
    <source>
        <dbReference type="ARBA" id="ARBA00022519"/>
    </source>
</evidence>
<keyword evidence="4" id="KW-0997">Cell inner membrane</keyword>
<dbReference type="AlphaFoldDB" id="A0A840US76"/>
<organism evidence="9 10">
    <name type="scientific">Desulfoprunum benzoelyticum</name>
    <dbReference type="NCBI Taxonomy" id="1506996"/>
    <lineage>
        <taxon>Bacteria</taxon>
        <taxon>Pseudomonadati</taxon>
        <taxon>Thermodesulfobacteriota</taxon>
        <taxon>Desulfobulbia</taxon>
        <taxon>Desulfobulbales</taxon>
        <taxon>Desulfobulbaceae</taxon>
        <taxon>Desulfoprunum</taxon>
    </lineage>
</organism>
<evidence type="ECO:0000256" key="7">
    <source>
        <dbReference type="ARBA" id="ARBA00023136"/>
    </source>
</evidence>
<keyword evidence="10" id="KW-1185">Reference proteome</keyword>
<keyword evidence="5 8" id="KW-0812">Transmembrane</keyword>
<feature type="transmembrane region" description="Helical" evidence="8">
    <location>
        <begin position="91"/>
        <end position="120"/>
    </location>
</feature>